<accession>A0AAD9HCX5</accession>
<reference evidence="1" key="1">
    <citation type="submission" date="2021-06" db="EMBL/GenBank/DDBJ databases">
        <title>Comparative genomics, transcriptomics and evolutionary studies reveal genomic signatures of adaptation to plant cell wall in hemibiotrophic fungi.</title>
        <authorList>
            <consortium name="DOE Joint Genome Institute"/>
            <person name="Baroncelli R."/>
            <person name="Diaz J.F."/>
            <person name="Benocci T."/>
            <person name="Peng M."/>
            <person name="Battaglia E."/>
            <person name="Haridas S."/>
            <person name="Andreopoulos W."/>
            <person name="Labutti K."/>
            <person name="Pangilinan J."/>
            <person name="Floch G.L."/>
            <person name="Makela M.R."/>
            <person name="Henrissat B."/>
            <person name="Grigoriev I.V."/>
            <person name="Crouch J.A."/>
            <person name="De Vries R.P."/>
            <person name="Sukno S.A."/>
            <person name="Thon M.R."/>
        </authorList>
    </citation>
    <scope>NUCLEOTIDE SEQUENCE</scope>
    <source>
        <strain evidence="1">MAFF235873</strain>
    </source>
</reference>
<dbReference type="Proteomes" id="UP001232148">
    <property type="component" value="Unassembled WGS sequence"/>
</dbReference>
<protein>
    <submittedName>
        <fullName evidence="1">Uncharacterized protein</fullName>
    </submittedName>
</protein>
<evidence type="ECO:0000313" key="1">
    <source>
        <dbReference type="EMBL" id="KAK2025624.1"/>
    </source>
</evidence>
<gene>
    <name evidence="1" type="ORF">LX32DRAFT_51679</name>
</gene>
<sequence>MAITQRSFNLPTIGTIRYDTIPSPPRSVRPYLIWGGPGERANGNSILYLSRYLARRRHVQVSLSRVQQALPS</sequence>
<dbReference type="EMBL" id="MU842933">
    <property type="protein sequence ID" value="KAK2025624.1"/>
    <property type="molecule type" value="Genomic_DNA"/>
</dbReference>
<keyword evidence="2" id="KW-1185">Reference proteome</keyword>
<evidence type="ECO:0000313" key="2">
    <source>
        <dbReference type="Proteomes" id="UP001232148"/>
    </source>
</evidence>
<organism evidence="1 2">
    <name type="scientific">Colletotrichum zoysiae</name>
    <dbReference type="NCBI Taxonomy" id="1216348"/>
    <lineage>
        <taxon>Eukaryota</taxon>
        <taxon>Fungi</taxon>
        <taxon>Dikarya</taxon>
        <taxon>Ascomycota</taxon>
        <taxon>Pezizomycotina</taxon>
        <taxon>Sordariomycetes</taxon>
        <taxon>Hypocreomycetidae</taxon>
        <taxon>Glomerellales</taxon>
        <taxon>Glomerellaceae</taxon>
        <taxon>Colletotrichum</taxon>
        <taxon>Colletotrichum graminicola species complex</taxon>
    </lineage>
</organism>
<comment type="caution">
    <text evidence="1">The sequence shown here is derived from an EMBL/GenBank/DDBJ whole genome shotgun (WGS) entry which is preliminary data.</text>
</comment>
<name>A0AAD9HCX5_9PEZI</name>
<proteinExistence type="predicted"/>
<dbReference type="AlphaFoldDB" id="A0AAD9HCX5"/>